<gene>
    <name evidence="2" type="ORF">DWX93_15755</name>
</gene>
<evidence type="ECO:0008006" key="4">
    <source>
        <dbReference type="Google" id="ProtNLM"/>
    </source>
</evidence>
<comment type="caution">
    <text evidence="2">The sequence shown here is derived from an EMBL/GenBank/DDBJ whole genome shotgun (WGS) entry which is preliminary data.</text>
</comment>
<protein>
    <recommendedName>
        <fullName evidence="4">Prolipoprotein diacylglyceryl transferase</fullName>
    </recommendedName>
</protein>
<feature type="transmembrane region" description="Helical" evidence="1">
    <location>
        <begin position="53"/>
        <end position="77"/>
    </location>
</feature>
<accession>A0A395V7D5</accession>
<dbReference type="Pfam" id="PF01790">
    <property type="entry name" value="LGT"/>
    <property type="match status" value="1"/>
</dbReference>
<evidence type="ECO:0000313" key="3">
    <source>
        <dbReference type="Proteomes" id="UP000266172"/>
    </source>
</evidence>
<keyword evidence="1" id="KW-1133">Transmembrane helix</keyword>
<reference evidence="2 3" key="1">
    <citation type="submission" date="2018-08" db="EMBL/GenBank/DDBJ databases">
        <title>A genome reference for cultivated species of the human gut microbiota.</title>
        <authorList>
            <person name="Zou Y."/>
            <person name="Xue W."/>
            <person name="Luo G."/>
        </authorList>
    </citation>
    <scope>NUCLEOTIDE SEQUENCE [LARGE SCALE GENOMIC DNA]</scope>
    <source>
        <strain evidence="2 3">AF22-12AC</strain>
    </source>
</reference>
<keyword evidence="1" id="KW-0472">Membrane</keyword>
<sequence>MNRYAIENPFGIQERNIAWYGIIITYGMVLGFTVAIYRLIFEWDNNKNDLLSVLVISQGGLAIYGGVLGGVVVELIYRKVKRISPFGRFTHR</sequence>
<evidence type="ECO:0000313" key="2">
    <source>
        <dbReference type="EMBL" id="RGS36427.1"/>
    </source>
</evidence>
<proteinExistence type="predicted"/>
<dbReference type="RefSeq" id="WP_118098503.1">
    <property type="nucleotide sequence ID" value="NZ_QRVL01000022.1"/>
</dbReference>
<dbReference type="GO" id="GO:0042158">
    <property type="term" value="P:lipoprotein biosynthetic process"/>
    <property type="evidence" value="ECO:0007669"/>
    <property type="project" value="InterPro"/>
</dbReference>
<name>A0A395V7D5_9FIRM</name>
<keyword evidence="1" id="KW-0812">Transmembrane</keyword>
<dbReference type="GO" id="GO:0008961">
    <property type="term" value="F:phosphatidylglycerol-prolipoprotein diacylglyceryl transferase activity"/>
    <property type="evidence" value="ECO:0007669"/>
    <property type="project" value="InterPro"/>
</dbReference>
<dbReference type="EMBL" id="QRVL01000022">
    <property type="protein sequence ID" value="RGS36427.1"/>
    <property type="molecule type" value="Genomic_DNA"/>
</dbReference>
<organism evidence="2 3">
    <name type="scientific">Roseburia hominis</name>
    <dbReference type="NCBI Taxonomy" id="301301"/>
    <lineage>
        <taxon>Bacteria</taxon>
        <taxon>Bacillati</taxon>
        <taxon>Bacillota</taxon>
        <taxon>Clostridia</taxon>
        <taxon>Lachnospirales</taxon>
        <taxon>Lachnospiraceae</taxon>
        <taxon>Roseburia</taxon>
    </lineage>
</organism>
<evidence type="ECO:0000256" key="1">
    <source>
        <dbReference type="SAM" id="Phobius"/>
    </source>
</evidence>
<feature type="transmembrane region" description="Helical" evidence="1">
    <location>
        <begin position="20"/>
        <end position="41"/>
    </location>
</feature>
<dbReference type="AlphaFoldDB" id="A0A395V7D5"/>
<dbReference type="GO" id="GO:0005886">
    <property type="term" value="C:plasma membrane"/>
    <property type="evidence" value="ECO:0007669"/>
    <property type="project" value="InterPro"/>
</dbReference>
<dbReference type="Proteomes" id="UP000266172">
    <property type="component" value="Unassembled WGS sequence"/>
</dbReference>
<dbReference type="InterPro" id="IPR001640">
    <property type="entry name" value="Lgt"/>
</dbReference>